<accession>A0A3E5DXZ9</accession>
<dbReference type="GO" id="GO:0016020">
    <property type="term" value="C:membrane"/>
    <property type="evidence" value="ECO:0007669"/>
    <property type="project" value="InterPro"/>
</dbReference>
<evidence type="ECO:0000313" key="4">
    <source>
        <dbReference type="EMBL" id="RGX96664.1"/>
    </source>
</evidence>
<dbReference type="InterPro" id="IPR011990">
    <property type="entry name" value="TPR-like_helical_dom_sf"/>
</dbReference>
<comment type="caution">
    <text evidence="4">The sequence shown here is derived from an EMBL/GenBank/DDBJ whole genome shotgun (WGS) entry which is preliminary data.</text>
</comment>
<dbReference type="EMBL" id="QSCI01000013">
    <property type="protein sequence ID" value="RGX96664.1"/>
    <property type="molecule type" value="Genomic_DNA"/>
</dbReference>
<organism evidence="4 5">
    <name type="scientific">Segatella copri</name>
    <dbReference type="NCBI Taxonomy" id="165179"/>
    <lineage>
        <taxon>Bacteria</taxon>
        <taxon>Pseudomonadati</taxon>
        <taxon>Bacteroidota</taxon>
        <taxon>Bacteroidia</taxon>
        <taxon>Bacteroidales</taxon>
        <taxon>Prevotellaceae</taxon>
        <taxon>Segatella</taxon>
    </lineage>
</organism>
<evidence type="ECO:0000259" key="3">
    <source>
        <dbReference type="Pfam" id="PF06580"/>
    </source>
</evidence>
<keyword evidence="2" id="KW-0732">Signal</keyword>
<dbReference type="SUPFAM" id="SSF48452">
    <property type="entry name" value="TPR-like"/>
    <property type="match status" value="1"/>
</dbReference>
<dbReference type="Gene3D" id="1.25.40.10">
    <property type="entry name" value="Tetratricopeptide repeat domain"/>
    <property type="match status" value="1"/>
</dbReference>
<dbReference type="Pfam" id="PF06580">
    <property type="entry name" value="His_kinase"/>
    <property type="match status" value="1"/>
</dbReference>
<protein>
    <recommendedName>
        <fullName evidence="3">Signal transduction histidine kinase internal region domain-containing protein</fullName>
    </recommendedName>
</protein>
<dbReference type="InterPro" id="IPR019734">
    <property type="entry name" value="TPR_rpt"/>
</dbReference>
<keyword evidence="1" id="KW-0812">Transmembrane</keyword>
<proteinExistence type="predicted"/>
<dbReference type="InterPro" id="IPR036890">
    <property type="entry name" value="HATPase_C_sf"/>
</dbReference>
<dbReference type="InterPro" id="IPR010559">
    <property type="entry name" value="Sig_transdc_His_kin_internal"/>
</dbReference>
<dbReference type="GO" id="GO:0000155">
    <property type="term" value="F:phosphorelay sensor kinase activity"/>
    <property type="evidence" value="ECO:0007669"/>
    <property type="project" value="InterPro"/>
</dbReference>
<reference evidence="4 5" key="1">
    <citation type="submission" date="2018-08" db="EMBL/GenBank/DDBJ databases">
        <title>A genome reference for cultivated species of the human gut microbiota.</title>
        <authorList>
            <person name="Zou Y."/>
            <person name="Xue W."/>
            <person name="Luo G."/>
        </authorList>
    </citation>
    <scope>NUCLEOTIDE SEQUENCE [LARGE SCALE GENOMIC DNA]</scope>
    <source>
        <strain evidence="4 5">OF03-3</strain>
    </source>
</reference>
<dbReference type="PANTHER" id="PTHR34220:SF7">
    <property type="entry name" value="SENSOR HISTIDINE KINASE YPDA"/>
    <property type="match status" value="1"/>
</dbReference>
<evidence type="ECO:0000313" key="5">
    <source>
        <dbReference type="Proteomes" id="UP000285604"/>
    </source>
</evidence>
<feature type="domain" description="Signal transduction histidine kinase internal region" evidence="3">
    <location>
        <begin position="463"/>
        <end position="537"/>
    </location>
</feature>
<dbReference type="PANTHER" id="PTHR34220">
    <property type="entry name" value="SENSOR HISTIDINE KINASE YPDA"/>
    <property type="match status" value="1"/>
</dbReference>
<dbReference type="SMART" id="SM00028">
    <property type="entry name" value="TPR"/>
    <property type="match status" value="3"/>
</dbReference>
<gene>
    <name evidence="4" type="ORF">DXA63_05025</name>
</gene>
<feature type="signal peptide" evidence="2">
    <location>
        <begin position="1"/>
        <end position="22"/>
    </location>
</feature>
<evidence type="ECO:0000256" key="2">
    <source>
        <dbReference type="SAM" id="SignalP"/>
    </source>
</evidence>
<dbReference type="Proteomes" id="UP000285604">
    <property type="component" value="Unassembled WGS sequence"/>
</dbReference>
<dbReference type="Gene3D" id="3.30.565.10">
    <property type="entry name" value="Histidine kinase-like ATPase, C-terminal domain"/>
    <property type="match status" value="1"/>
</dbReference>
<name>A0A3E5DXZ9_9BACT</name>
<dbReference type="AlphaFoldDB" id="A0A3E5DXZ9"/>
<dbReference type="Pfam" id="PF13181">
    <property type="entry name" value="TPR_8"/>
    <property type="match status" value="1"/>
</dbReference>
<feature type="chain" id="PRO_5043182753" description="Signal transduction histidine kinase internal region domain-containing protein" evidence="2">
    <location>
        <begin position="23"/>
        <end position="663"/>
    </location>
</feature>
<dbReference type="SUPFAM" id="SSF55874">
    <property type="entry name" value="ATPase domain of HSP90 chaperone/DNA topoisomerase II/histidine kinase"/>
    <property type="match status" value="1"/>
</dbReference>
<evidence type="ECO:0000256" key="1">
    <source>
        <dbReference type="SAM" id="Phobius"/>
    </source>
</evidence>
<dbReference type="PROSITE" id="PS51257">
    <property type="entry name" value="PROKAR_LIPOPROTEIN"/>
    <property type="match status" value="1"/>
</dbReference>
<keyword evidence="1" id="KW-0472">Membrane</keyword>
<sequence length="663" mass="76215">MKRFVWCICLLLVVLLGCQRPAESGKTEEERKVLACIDDSVEAMSVHAPEIIKKALASATDSLTYYEYYIRKAKYFCLSATPDSMYPILDQTISYCKLQPATERRNSLLAYAYNCKAIAYHNYRKNPDEVIRLYKDATTLLANSDAKDQMPKVCANLGDAYIFKSQLPEAAACYRRALFLVDSLGLPSSENITLYLGLATIYLQLNDFDTSLKYYQQTEKYFSQMSVGMQAYYLNNYGNYYYYTKNYKASLQKFLAMKAFLEKHHKTDTFDMYLCKLNLADVYLNLDKVALSEKYLDEIEPWFAENGNEVSIYYVNSIRIGQAVKQGNMAKVKDILSHEKGSDSMEFSLRQIRNRYLRKYYEAIGDYRGAYDNLRTDVQQNDSLEHNRIKMRASEIMDRFAQDTIRLHHNLEMEHKNAVVQHAYAITVAAVSLVVVIILIFALLVMRSRKRNAQDKMRNMQLRLACVRNRISPHFVFNVLNGKILKSDEHDANDLLDLTKLIRANLDLSCRLDVTLREELDFVKRYVDVEKQLVGDDFEFAINIDESVNIDQVRIPSMFVQILVENAFVHGLKGWDGHKIIHIGISKEGKNTCIKVRDNGPGFDIRSVGKKRTGLNVITQTIVIVNERNKNKMNFSLNNEQENGKAVGCVATIVIPDNIKLFI</sequence>
<feature type="transmembrane region" description="Helical" evidence="1">
    <location>
        <begin position="423"/>
        <end position="446"/>
    </location>
</feature>
<dbReference type="InterPro" id="IPR050640">
    <property type="entry name" value="Bact_2-comp_sensor_kinase"/>
</dbReference>
<keyword evidence="1" id="KW-1133">Transmembrane helix</keyword>